<dbReference type="Proteomes" id="UP000627538">
    <property type="component" value="Unassembled WGS sequence"/>
</dbReference>
<gene>
    <name evidence="1" type="ORF">H8R10_06370</name>
</gene>
<sequence>MAQQIIPARLSNRVLEQIEAMGLTEAALARAFHTTPQTVRDGIAGRPTVQLVAGIASALNLPLNEVAEYQYGYPRKSGGAA</sequence>
<organism evidence="1 2">
    <name type="scientific">Nanchangia anserum</name>
    <dbReference type="NCBI Taxonomy" id="2692125"/>
    <lineage>
        <taxon>Bacteria</taxon>
        <taxon>Bacillati</taxon>
        <taxon>Actinomycetota</taxon>
        <taxon>Actinomycetes</taxon>
        <taxon>Actinomycetales</taxon>
        <taxon>Actinomycetaceae</taxon>
        <taxon>Nanchangia</taxon>
    </lineage>
</organism>
<name>A0A8I0GFF1_9ACTO</name>
<comment type="caution">
    <text evidence="1">The sequence shown here is derived from an EMBL/GenBank/DDBJ whole genome shotgun (WGS) entry which is preliminary data.</text>
</comment>
<dbReference type="InterPro" id="IPR010982">
    <property type="entry name" value="Lambda_DNA-bd_dom_sf"/>
</dbReference>
<proteinExistence type="predicted"/>
<dbReference type="GO" id="GO:0003677">
    <property type="term" value="F:DNA binding"/>
    <property type="evidence" value="ECO:0007669"/>
    <property type="project" value="InterPro"/>
</dbReference>
<accession>A0A8I0GFF1</accession>
<dbReference type="EMBL" id="JACRUO010000001">
    <property type="protein sequence ID" value="MBD3689847.1"/>
    <property type="molecule type" value="Genomic_DNA"/>
</dbReference>
<dbReference type="SUPFAM" id="SSF47413">
    <property type="entry name" value="lambda repressor-like DNA-binding domains"/>
    <property type="match status" value="1"/>
</dbReference>
<dbReference type="RefSeq" id="WP_191071867.1">
    <property type="nucleotide sequence ID" value="NZ_CP060506.1"/>
</dbReference>
<evidence type="ECO:0000313" key="2">
    <source>
        <dbReference type="Proteomes" id="UP000627538"/>
    </source>
</evidence>
<reference evidence="1 2" key="1">
    <citation type="submission" date="2020-08" db="EMBL/GenBank/DDBJ databases">
        <title>Winkia gen. nov., sp. nov., isolated from faeces of the Anser albifrons in China.</title>
        <authorList>
            <person name="Liu Q."/>
        </authorList>
    </citation>
    <scope>NUCLEOTIDE SEQUENCE [LARGE SCALE GENOMIC DNA]</scope>
    <source>
        <strain evidence="1 2">C62</strain>
    </source>
</reference>
<keyword evidence="2" id="KW-1185">Reference proteome</keyword>
<protein>
    <submittedName>
        <fullName evidence="1">Helix-turn-helix transcriptional regulator</fullName>
    </submittedName>
</protein>
<evidence type="ECO:0000313" key="1">
    <source>
        <dbReference type="EMBL" id="MBD3689847.1"/>
    </source>
</evidence>
<dbReference type="AlphaFoldDB" id="A0A8I0GFF1"/>